<dbReference type="STRING" id="717646.M2MYI8"/>
<dbReference type="InterPro" id="IPR008949">
    <property type="entry name" value="Isoprenoid_synthase_dom_sf"/>
</dbReference>
<dbReference type="eggNOG" id="ENOG502SK06">
    <property type="taxonomic scope" value="Eukaryota"/>
</dbReference>
<evidence type="ECO:0000313" key="2">
    <source>
        <dbReference type="Proteomes" id="UP000011761"/>
    </source>
</evidence>
<accession>M2MYI8</accession>
<dbReference type="HOGENOM" id="CLU_057570_1_0_1"/>
<dbReference type="OMA" id="FQMSGNE"/>
<evidence type="ECO:0000313" key="1">
    <source>
        <dbReference type="EMBL" id="EMC91724.1"/>
    </source>
</evidence>
<name>M2MYI8_BAUPA</name>
<proteinExistence type="predicted"/>
<dbReference type="SUPFAM" id="SSF48576">
    <property type="entry name" value="Terpenoid synthases"/>
    <property type="match status" value="1"/>
</dbReference>
<dbReference type="Pfam" id="PF19086">
    <property type="entry name" value="Terpene_syn_C_2"/>
    <property type="match status" value="1"/>
</dbReference>
<gene>
    <name evidence="1" type="ORF">BAUCODRAFT_152112</name>
</gene>
<protein>
    <recommendedName>
        <fullName evidence="3">Terpene synthase</fullName>
    </recommendedName>
</protein>
<dbReference type="Proteomes" id="UP000011761">
    <property type="component" value="Unassembled WGS sequence"/>
</dbReference>
<dbReference type="RefSeq" id="XP_007681190.1">
    <property type="nucleotide sequence ID" value="XM_007683000.1"/>
</dbReference>
<dbReference type="Gene3D" id="1.10.600.10">
    <property type="entry name" value="Farnesyl Diphosphate Synthase"/>
    <property type="match status" value="1"/>
</dbReference>
<dbReference type="EMBL" id="KB445563">
    <property type="protein sequence ID" value="EMC91724.1"/>
    <property type="molecule type" value="Genomic_DNA"/>
</dbReference>
<dbReference type="AlphaFoldDB" id="M2MYI8"/>
<dbReference type="KEGG" id="bcom:BAUCODRAFT_152112"/>
<keyword evidence="2" id="KW-1185">Reference proteome</keyword>
<dbReference type="OrthoDB" id="3004402at2759"/>
<reference evidence="1 2" key="1">
    <citation type="journal article" date="2012" name="PLoS Pathog.">
        <title>Diverse lifestyles and strategies of plant pathogenesis encoded in the genomes of eighteen Dothideomycetes fungi.</title>
        <authorList>
            <person name="Ohm R.A."/>
            <person name="Feau N."/>
            <person name="Henrissat B."/>
            <person name="Schoch C.L."/>
            <person name="Horwitz B.A."/>
            <person name="Barry K.W."/>
            <person name="Condon B.J."/>
            <person name="Copeland A.C."/>
            <person name="Dhillon B."/>
            <person name="Glaser F."/>
            <person name="Hesse C.N."/>
            <person name="Kosti I."/>
            <person name="LaButti K."/>
            <person name="Lindquist E.A."/>
            <person name="Lucas S."/>
            <person name="Salamov A.A."/>
            <person name="Bradshaw R.E."/>
            <person name="Ciuffetti L."/>
            <person name="Hamelin R.C."/>
            <person name="Kema G.H.J."/>
            <person name="Lawrence C."/>
            <person name="Scott J.A."/>
            <person name="Spatafora J.W."/>
            <person name="Turgeon B.G."/>
            <person name="de Wit P.J.G.M."/>
            <person name="Zhong S."/>
            <person name="Goodwin S.B."/>
            <person name="Grigoriev I.V."/>
        </authorList>
    </citation>
    <scope>NUCLEOTIDE SEQUENCE [LARGE SCALE GENOMIC DNA]</scope>
    <source>
        <strain evidence="1 2">UAMH 10762</strain>
    </source>
</reference>
<organism evidence="1 2">
    <name type="scientific">Baudoinia panamericana (strain UAMH 10762)</name>
    <name type="common">Angels' share fungus</name>
    <name type="synonym">Baudoinia compniacensis (strain UAMH 10762)</name>
    <dbReference type="NCBI Taxonomy" id="717646"/>
    <lineage>
        <taxon>Eukaryota</taxon>
        <taxon>Fungi</taxon>
        <taxon>Dikarya</taxon>
        <taxon>Ascomycota</taxon>
        <taxon>Pezizomycotina</taxon>
        <taxon>Dothideomycetes</taxon>
        <taxon>Dothideomycetidae</taxon>
        <taxon>Mycosphaerellales</taxon>
        <taxon>Teratosphaeriaceae</taxon>
        <taxon>Baudoinia</taxon>
    </lineage>
</organism>
<sequence length="353" mass="39265">MEALETLPATVSKLAPLDFRLHGPPTPPDESTIHFSLASKPHHTEPFPRYHPFYEQVKAATDAYILTRWTFSTEKAKKKFLAADFAGLTCLCFPSAPLDQRIATIAKLFAVAFLIDDMLEQPGFKGDELLMHTLESAMRGCMLPEEGWHTAARLLYDIFHDARRYGSERLVEDLVIAMTGWLRAANAQPSTSLATLSDYFDFRYQDVATPLVCAIPRYLLDCALSVSEIESMLPLERNIGRHFTVINDLHSWNKEYAAHQAAIAQGVEPNRLVNAVYVMSEECGIAIEDAQTVLSSMVGAWERRHVTLVGNIVGSGEDEKVAAYLEALAEVMQGHKDWCDRTARYAVCSAGGP</sequence>
<dbReference type="GeneID" id="19109191"/>
<evidence type="ECO:0008006" key="3">
    <source>
        <dbReference type="Google" id="ProtNLM"/>
    </source>
</evidence>